<dbReference type="CDD" id="cd06173">
    <property type="entry name" value="MFS_MefA_like"/>
    <property type="match status" value="1"/>
</dbReference>
<dbReference type="Proteomes" id="UP000276194">
    <property type="component" value="Unassembled WGS sequence"/>
</dbReference>
<evidence type="ECO:0000256" key="2">
    <source>
        <dbReference type="ARBA" id="ARBA00022448"/>
    </source>
</evidence>
<feature type="transmembrane region" description="Helical" evidence="7">
    <location>
        <begin position="89"/>
        <end position="110"/>
    </location>
</feature>
<dbReference type="InterPro" id="IPR010290">
    <property type="entry name" value="TM_effector"/>
</dbReference>
<dbReference type="Proteomes" id="UP000279553">
    <property type="component" value="Unassembled WGS sequence"/>
</dbReference>
<organism evidence="10 11">
    <name type="scientific">Pseudomonas amygdali pv. mori</name>
    <dbReference type="NCBI Taxonomy" id="34065"/>
    <lineage>
        <taxon>Bacteria</taxon>
        <taxon>Pseudomonadati</taxon>
        <taxon>Pseudomonadota</taxon>
        <taxon>Gammaproteobacteria</taxon>
        <taxon>Pseudomonadales</taxon>
        <taxon>Pseudomonadaceae</taxon>
        <taxon>Pseudomonas</taxon>
        <taxon>Pseudomonas amygdali</taxon>
    </lineage>
</organism>
<proteinExistence type="predicted"/>
<sequence length="408" mass="42897">MSSSYPPVLKRWPAPVRALAHRNFQIYFAGQAISTLGKWVQQVALSWLAYHLTGSAFLLGLLTFLTLAPQLVVGPLAGAWIDRHDKRRLLIIAQALLAGQSLTLAILAWLGWIDDTIIIVMAVLLGLLNAVETPLRQALISSFVDEPADLPNALALNAMLINAARFIGPPLAGFLITVSGEGACFFMTSIAFGLLLVSLIRTRVAAEVKASGSTGQVFKEGLSYIWRTTDIRRLMIGVVVVNLLASNYAVLLPILAKSIYGGDAQTLGWLWGAAGAGAFVSTLMLALGGTLNRLGAFITAAVLCCSVAMLGMALNAPLAAALGLLALVGFGITASNVSTNMLLQSKAPAALRGRVVAFYIAMRFGFEAIGGLLAGLGAAFMGAPATLGVTGALLLVFFTADRYWAAKP</sequence>
<evidence type="ECO:0000259" key="8">
    <source>
        <dbReference type="PROSITE" id="PS50850"/>
    </source>
</evidence>
<evidence type="ECO:0000313" key="11">
    <source>
        <dbReference type="Proteomes" id="UP000276194"/>
    </source>
</evidence>
<dbReference type="EMBL" id="RBTD01000290">
    <property type="protein sequence ID" value="RMT18343.1"/>
    <property type="molecule type" value="Genomic_DNA"/>
</dbReference>
<dbReference type="GO" id="GO:0005886">
    <property type="term" value="C:plasma membrane"/>
    <property type="evidence" value="ECO:0007669"/>
    <property type="project" value="UniProtKB-SubCell"/>
</dbReference>
<feature type="transmembrane region" description="Helical" evidence="7">
    <location>
        <begin position="234"/>
        <end position="256"/>
    </location>
</feature>
<evidence type="ECO:0000256" key="3">
    <source>
        <dbReference type="ARBA" id="ARBA00022475"/>
    </source>
</evidence>
<comment type="caution">
    <text evidence="10">The sequence shown here is derived from an EMBL/GenBank/DDBJ whole genome shotgun (WGS) entry which is preliminary data.</text>
</comment>
<keyword evidence="4 7" id="KW-0812">Transmembrane</keyword>
<feature type="transmembrane region" description="Helical" evidence="7">
    <location>
        <begin position="294"/>
        <end position="314"/>
    </location>
</feature>
<keyword evidence="5 7" id="KW-1133">Transmembrane helix</keyword>
<dbReference type="Gene3D" id="1.20.1250.20">
    <property type="entry name" value="MFS general substrate transporter like domains"/>
    <property type="match status" value="1"/>
</dbReference>
<gene>
    <name evidence="10" type="ORF">ALP52_02181</name>
    <name evidence="9" type="ORF">ALQ05_00350</name>
</gene>
<feature type="domain" description="Major facilitator superfamily (MFS) profile" evidence="8">
    <location>
        <begin position="18"/>
        <end position="408"/>
    </location>
</feature>
<feature type="transmembrane region" description="Helical" evidence="7">
    <location>
        <begin position="380"/>
        <end position="400"/>
    </location>
</feature>
<evidence type="ECO:0000313" key="9">
    <source>
        <dbReference type="EMBL" id="RMQ32819.1"/>
    </source>
</evidence>
<dbReference type="EMBL" id="RBRD01000255">
    <property type="protein sequence ID" value="RMQ32819.1"/>
    <property type="molecule type" value="Genomic_DNA"/>
</dbReference>
<feature type="transmembrane region" description="Helical" evidence="7">
    <location>
        <begin position="320"/>
        <end position="343"/>
    </location>
</feature>
<feature type="transmembrane region" description="Helical" evidence="7">
    <location>
        <begin position="355"/>
        <end position="374"/>
    </location>
</feature>
<accession>A0A3M5J5A4</accession>
<protein>
    <submittedName>
        <fullName evidence="10">Putative transporter-like membrane protein</fullName>
    </submittedName>
</protein>
<dbReference type="InterPro" id="IPR020846">
    <property type="entry name" value="MFS_dom"/>
</dbReference>
<dbReference type="AlphaFoldDB" id="A0A3M5J5A4"/>
<dbReference type="GO" id="GO:0022857">
    <property type="term" value="F:transmembrane transporter activity"/>
    <property type="evidence" value="ECO:0007669"/>
    <property type="project" value="InterPro"/>
</dbReference>
<dbReference type="PANTHER" id="PTHR23513:SF11">
    <property type="entry name" value="STAPHYLOFERRIN A TRANSPORTER"/>
    <property type="match status" value="1"/>
</dbReference>
<evidence type="ECO:0000256" key="4">
    <source>
        <dbReference type="ARBA" id="ARBA00022692"/>
    </source>
</evidence>
<reference evidence="11 12" key="1">
    <citation type="submission" date="2018-08" db="EMBL/GenBank/DDBJ databases">
        <title>Recombination of ecologically and evolutionarily significant loci maintains genetic cohesion in the Pseudomonas syringae species complex.</title>
        <authorList>
            <person name="Dillon M."/>
            <person name="Thakur S."/>
            <person name="Almeida R.N.D."/>
            <person name="Weir B.S."/>
            <person name="Guttman D.S."/>
        </authorList>
    </citation>
    <scope>NUCLEOTIDE SEQUENCE [LARGE SCALE GENOMIC DNA]</scope>
    <source>
        <strain evidence="9 12">ICMP 535</strain>
        <strain evidence="10 11">ICMP 6941</strain>
    </source>
</reference>
<dbReference type="InterPro" id="IPR036259">
    <property type="entry name" value="MFS_trans_sf"/>
</dbReference>
<feature type="transmembrane region" description="Helical" evidence="7">
    <location>
        <begin position="268"/>
        <end position="287"/>
    </location>
</feature>
<evidence type="ECO:0000256" key="6">
    <source>
        <dbReference type="ARBA" id="ARBA00023136"/>
    </source>
</evidence>
<evidence type="ECO:0000256" key="7">
    <source>
        <dbReference type="SAM" id="Phobius"/>
    </source>
</evidence>
<feature type="transmembrane region" description="Helical" evidence="7">
    <location>
        <begin position="174"/>
        <end position="200"/>
    </location>
</feature>
<dbReference type="SUPFAM" id="SSF103473">
    <property type="entry name" value="MFS general substrate transporter"/>
    <property type="match status" value="1"/>
</dbReference>
<keyword evidence="3" id="KW-1003">Cell membrane</keyword>
<evidence type="ECO:0000313" key="12">
    <source>
        <dbReference type="Proteomes" id="UP000279553"/>
    </source>
</evidence>
<dbReference type="Pfam" id="PF05977">
    <property type="entry name" value="MFS_3"/>
    <property type="match status" value="1"/>
</dbReference>
<dbReference type="PROSITE" id="PS50850">
    <property type="entry name" value="MFS"/>
    <property type="match status" value="1"/>
</dbReference>
<keyword evidence="2" id="KW-0813">Transport</keyword>
<evidence type="ECO:0000256" key="5">
    <source>
        <dbReference type="ARBA" id="ARBA00022989"/>
    </source>
</evidence>
<comment type="subcellular location">
    <subcellularLocation>
        <location evidence="1">Cell membrane</location>
        <topology evidence="1">Multi-pass membrane protein</topology>
    </subcellularLocation>
</comment>
<keyword evidence="6 7" id="KW-0472">Membrane</keyword>
<evidence type="ECO:0000256" key="1">
    <source>
        <dbReference type="ARBA" id="ARBA00004651"/>
    </source>
</evidence>
<feature type="transmembrane region" description="Helical" evidence="7">
    <location>
        <begin position="47"/>
        <end position="68"/>
    </location>
</feature>
<name>A0A3M5J5A4_PSEA0</name>
<dbReference type="PANTHER" id="PTHR23513">
    <property type="entry name" value="INTEGRAL MEMBRANE EFFLUX PROTEIN-RELATED"/>
    <property type="match status" value="1"/>
</dbReference>
<evidence type="ECO:0000313" key="10">
    <source>
        <dbReference type="EMBL" id="RMT18343.1"/>
    </source>
</evidence>
<dbReference type="RefSeq" id="WP_122322513.1">
    <property type="nucleotide sequence ID" value="NZ_RBRD01000255.1"/>
</dbReference>